<gene>
    <name evidence="1" type="ORF">FALBO_10460</name>
</gene>
<protein>
    <submittedName>
        <fullName evidence="1">Uncharacterized protein</fullName>
    </submittedName>
</protein>
<keyword evidence="2" id="KW-1185">Reference proteome</keyword>
<dbReference type="PANTHER" id="PTHR37315:SF1">
    <property type="entry name" value="UPF0311 PROTEIN BLR7842"/>
    <property type="match status" value="1"/>
</dbReference>
<dbReference type="InterPro" id="IPR020915">
    <property type="entry name" value="UPF0311"/>
</dbReference>
<reference evidence="1 2" key="1">
    <citation type="submission" date="2020-01" db="EMBL/GenBank/DDBJ databases">
        <title>Identification and distribution of gene clusters putatively required for synthesis of sphingolipid metabolism inhibitors in phylogenetically diverse species of the filamentous fungus Fusarium.</title>
        <authorList>
            <person name="Kim H.-S."/>
            <person name="Busman M."/>
            <person name="Brown D.W."/>
            <person name="Divon H."/>
            <person name="Uhlig S."/>
            <person name="Proctor R.H."/>
        </authorList>
    </citation>
    <scope>NUCLEOTIDE SEQUENCE [LARGE SCALE GENOMIC DNA]</scope>
    <source>
        <strain evidence="1 2">NRRL 20459</strain>
    </source>
</reference>
<dbReference type="AlphaFoldDB" id="A0A8H4PIG2"/>
<accession>A0A8H4PIG2</accession>
<dbReference type="EMBL" id="JAADYS010001490">
    <property type="protein sequence ID" value="KAF4462722.1"/>
    <property type="molecule type" value="Genomic_DNA"/>
</dbReference>
<dbReference type="Pfam" id="PF11578">
    <property type="entry name" value="DUF3237"/>
    <property type="match status" value="1"/>
</dbReference>
<proteinExistence type="predicted"/>
<evidence type="ECO:0000313" key="2">
    <source>
        <dbReference type="Proteomes" id="UP000554235"/>
    </source>
</evidence>
<name>A0A8H4PIG2_9HYPO</name>
<evidence type="ECO:0000313" key="1">
    <source>
        <dbReference type="EMBL" id="KAF4462722.1"/>
    </source>
</evidence>
<sequence>MRRPHLEFVYRIVAEMDKEGVSKIKSVDSTSVTRLVLPIRGGSVNGPRIKGIIVDRSGSDWAQVTDPKKSFTRLNALYTLRTDDGVNILVKAKGIYRSGPGVEDKVAEKETVAQDEVEYFTHLRFEAPGESSYGWMNGIVAVGVMTMWEGKPVIDCYRLTNFPGKMAANL</sequence>
<organism evidence="1 2">
    <name type="scientific">Fusarium albosuccineum</name>
    <dbReference type="NCBI Taxonomy" id="1237068"/>
    <lineage>
        <taxon>Eukaryota</taxon>
        <taxon>Fungi</taxon>
        <taxon>Dikarya</taxon>
        <taxon>Ascomycota</taxon>
        <taxon>Pezizomycotina</taxon>
        <taxon>Sordariomycetes</taxon>
        <taxon>Hypocreomycetidae</taxon>
        <taxon>Hypocreales</taxon>
        <taxon>Nectriaceae</taxon>
        <taxon>Fusarium</taxon>
        <taxon>Fusarium decemcellulare species complex</taxon>
    </lineage>
</organism>
<dbReference type="PANTHER" id="PTHR37315">
    <property type="entry name" value="UPF0311 PROTEIN BLR7842"/>
    <property type="match status" value="1"/>
</dbReference>
<dbReference type="OrthoDB" id="2544694at2759"/>
<dbReference type="Gene3D" id="2.40.160.20">
    <property type="match status" value="1"/>
</dbReference>
<dbReference type="Proteomes" id="UP000554235">
    <property type="component" value="Unassembled WGS sequence"/>
</dbReference>
<comment type="caution">
    <text evidence="1">The sequence shown here is derived from an EMBL/GenBank/DDBJ whole genome shotgun (WGS) entry which is preliminary data.</text>
</comment>